<protein>
    <submittedName>
        <fullName evidence="1">Uncharacterized protein</fullName>
    </submittedName>
</protein>
<evidence type="ECO:0000313" key="2">
    <source>
        <dbReference type="Proteomes" id="UP000270924"/>
    </source>
</evidence>
<keyword evidence="2" id="KW-1185">Reference proteome</keyword>
<dbReference type="AlphaFoldDB" id="A0A3P7EKZ0"/>
<evidence type="ECO:0000313" key="1">
    <source>
        <dbReference type="EMBL" id="VDM21843.1"/>
    </source>
</evidence>
<dbReference type="EMBL" id="UYWW01012646">
    <property type="protein sequence ID" value="VDM21843.1"/>
    <property type="molecule type" value="Genomic_DNA"/>
</dbReference>
<dbReference type="InParanoid" id="A0A3P7EKZ0"/>
<proteinExistence type="predicted"/>
<accession>A0A3P7EKZ0</accession>
<dbReference type="Proteomes" id="UP000270924">
    <property type="component" value="Unassembled WGS sequence"/>
</dbReference>
<gene>
    <name evidence="1" type="ORF">WBA_LOCUS12175</name>
</gene>
<sequence length="69" mass="7880">MFASVLQQYLFALCIQGVIYKSAAEISQLQLICWFLVKCRELFKGNEDHELSSKISCKNKAPNNENVII</sequence>
<reference evidence="1 2" key="1">
    <citation type="submission" date="2018-11" db="EMBL/GenBank/DDBJ databases">
        <authorList>
            <consortium name="Pathogen Informatics"/>
        </authorList>
    </citation>
    <scope>NUCLEOTIDE SEQUENCE [LARGE SCALE GENOMIC DNA]</scope>
</reference>
<name>A0A3P7EKZ0_WUCBA</name>
<organism evidence="1 2">
    <name type="scientific">Wuchereria bancrofti</name>
    <dbReference type="NCBI Taxonomy" id="6293"/>
    <lineage>
        <taxon>Eukaryota</taxon>
        <taxon>Metazoa</taxon>
        <taxon>Ecdysozoa</taxon>
        <taxon>Nematoda</taxon>
        <taxon>Chromadorea</taxon>
        <taxon>Rhabditida</taxon>
        <taxon>Spirurina</taxon>
        <taxon>Spiruromorpha</taxon>
        <taxon>Filarioidea</taxon>
        <taxon>Onchocercidae</taxon>
        <taxon>Wuchereria</taxon>
    </lineage>
</organism>